<dbReference type="Proteomes" id="UP000032427">
    <property type="component" value="Chromosome 1"/>
</dbReference>
<dbReference type="GO" id="GO:0009062">
    <property type="term" value="P:fatty acid catabolic process"/>
    <property type="evidence" value="ECO:0007669"/>
    <property type="project" value="TreeGrafter"/>
</dbReference>
<dbReference type="GO" id="GO:0006637">
    <property type="term" value="P:acyl-CoA metabolic process"/>
    <property type="evidence" value="ECO:0007669"/>
    <property type="project" value="InterPro"/>
</dbReference>
<dbReference type="NCBIfam" id="TIGR00189">
    <property type="entry name" value="tesB"/>
    <property type="match status" value="1"/>
</dbReference>
<dbReference type="EC" id="3.1.2.20" evidence="5"/>
<protein>
    <recommendedName>
        <fullName evidence="7">Acyl-CoA thioesterase 2</fullName>
        <ecNumber evidence="5">3.1.2.20</ecNumber>
    </recommendedName>
    <alternativeName>
        <fullName evidence="8">Thioesterase II</fullName>
    </alternativeName>
</protein>
<evidence type="ECO:0000313" key="12">
    <source>
        <dbReference type="Proteomes" id="UP000032427"/>
    </source>
</evidence>
<accession>A0A090ILS4</accession>
<dbReference type="OrthoDB" id="9781019at2"/>
<dbReference type="GeneID" id="28541234"/>
<keyword evidence="4" id="KW-0443">Lipid metabolism</keyword>
<proteinExistence type="inferred from homology"/>
<dbReference type="Gene3D" id="2.40.160.210">
    <property type="entry name" value="Acyl-CoA thioesterase, double hotdog domain"/>
    <property type="match status" value="1"/>
</dbReference>
<reference evidence="12" key="1">
    <citation type="submission" date="2014-09" db="EMBL/GenBank/DDBJ databases">
        <authorList>
            <person name="Hjerde E."/>
        </authorList>
    </citation>
    <scope>NUCLEOTIDE SEQUENCE [LARGE SCALE GENOMIC DNA]</scope>
    <source>
        <strain evidence="12">06/09/139</strain>
    </source>
</reference>
<feature type="domain" description="Acyl-CoA thioesterase-like N-terminal HotDog" evidence="10">
    <location>
        <begin position="34"/>
        <end position="108"/>
    </location>
</feature>
<evidence type="ECO:0000256" key="8">
    <source>
        <dbReference type="ARBA" id="ARBA00079653"/>
    </source>
</evidence>
<evidence type="ECO:0000259" key="10">
    <source>
        <dbReference type="Pfam" id="PF13622"/>
    </source>
</evidence>
<name>A0A090ILS4_9GAMM</name>
<dbReference type="InterPro" id="IPR025652">
    <property type="entry name" value="TesB_C"/>
</dbReference>
<dbReference type="GO" id="GO:0047617">
    <property type="term" value="F:fatty acyl-CoA hydrolase activity"/>
    <property type="evidence" value="ECO:0007669"/>
    <property type="project" value="UniProtKB-EC"/>
</dbReference>
<dbReference type="GO" id="GO:0005829">
    <property type="term" value="C:cytosol"/>
    <property type="evidence" value="ECO:0007669"/>
    <property type="project" value="TreeGrafter"/>
</dbReference>
<dbReference type="InterPro" id="IPR029069">
    <property type="entry name" value="HotDog_dom_sf"/>
</dbReference>
<dbReference type="InterPro" id="IPR042171">
    <property type="entry name" value="Acyl-CoA_hotdog"/>
</dbReference>
<gene>
    <name evidence="11" type="primary">tesB</name>
    <name evidence="11" type="ORF">AWOD_I_1672</name>
</gene>
<evidence type="ECO:0000256" key="4">
    <source>
        <dbReference type="ARBA" id="ARBA00023098"/>
    </source>
</evidence>
<sequence length="287" mass="32279">MNKPLNELLTLLQLEQLEQGLFRGQSENLGLPQVYGGQVIGQALSAARYTVDNDRTVHSFHSYFLYPGDPEKAIIYDVENLRDGRSFSTRRVKAIQNGRPIFYLTASYHGDEPGFEHQSSMPDIAGPENFASETQLAEAIKHVLPPAVQKIFCGEKPIEVRPVNIVNPLAPKKAAPTQHLWIKANGELPDDQLIHQYLLAYASDWGFLPTALHPHEVSLLTPNFQVATIDHSMWFHRPFKMDEWLLYSIESTNASGSRGLVRGEVFNQKGELVASAMQEGVMRMKKK</sequence>
<keyword evidence="12" id="KW-1185">Reference proteome</keyword>
<evidence type="ECO:0000256" key="1">
    <source>
        <dbReference type="ARBA" id="ARBA00006538"/>
    </source>
</evidence>
<dbReference type="EMBL" id="LN554846">
    <property type="protein sequence ID" value="CED71741.1"/>
    <property type="molecule type" value="Genomic_DNA"/>
</dbReference>
<evidence type="ECO:0000313" key="11">
    <source>
        <dbReference type="EMBL" id="CED71741.1"/>
    </source>
</evidence>
<dbReference type="FunFam" id="2.40.160.210:FF:000001">
    <property type="entry name" value="Acyl-CoA thioesterase II"/>
    <property type="match status" value="1"/>
</dbReference>
<dbReference type="PATRIC" id="fig|80852.17.peg.1723"/>
<dbReference type="Pfam" id="PF13622">
    <property type="entry name" value="4HBT_3"/>
    <property type="match status" value="1"/>
</dbReference>
<evidence type="ECO:0000256" key="2">
    <source>
        <dbReference type="ARBA" id="ARBA00011881"/>
    </source>
</evidence>
<comment type="similarity">
    <text evidence="1">Belongs to the C/M/P thioester hydrolase family.</text>
</comment>
<dbReference type="CDD" id="cd03445">
    <property type="entry name" value="Thioesterase_II_repeat2"/>
    <property type="match status" value="1"/>
</dbReference>
<organism evidence="11 12">
    <name type="scientific">Aliivibrio wodanis</name>
    <dbReference type="NCBI Taxonomy" id="80852"/>
    <lineage>
        <taxon>Bacteria</taxon>
        <taxon>Pseudomonadati</taxon>
        <taxon>Pseudomonadota</taxon>
        <taxon>Gammaproteobacteria</taxon>
        <taxon>Vibrionales</taxon>
        <taxon>Vibrionaceae</taxon>
        <taxon>Aliivibrio</taxon>
    </lineage>
</organism>
<evidence type="ECO:0000259" key="9">
    <source>
        <dbReference type="Pfam" id="PF02551"/>
    </source>
</evidence>
<dbReference type="KEGG" id="awd:AWOD_I_1672"/>
<comment type="subunit">
    <text evidence="2">Homotetramer.</text>
</comment>
<feature type="domain" description="Acyl-CoA thioesterase 2 C-terminal" evidence="9">
    <location>
        <begin position="149"/>
        <end position="281"/>
    </location>
</feature>
<evidence type="ECO:0000256" key="3">
    <source>
        <dbReference type="ARBA" id="ARBA00022801"/>
    </source>
</evidence>
<dbReference type="InterPro" id="IPR049449">
    <property type="entry name" value="TesB_ACOT8-like_N"/>
</dbReference>
<dbReference type="CDD" id="cd03444">
    <property type="entry name" value="Thioesterase_II_repeat1"/>
    <property type="match status" value="1"/>
</dbReference>
<evidence type="ECO:0000256" key="6">
    <source>
        <dbReference type="ARBA" id="ARBA00050943"/>
    </source>
</evidence>
<dbReference type="InterPro" id="IPR003703">
    <property type="entry name" value="Acyl_CoA_thio"/>
</dbReference>
<dbReference type="SUPFAM" id="SSF54637">
    <property type="entry name" value="Thioesterase/thiol ester dehydrase-isomerase"/>
    <property type="match status" value="2"/>
</dbReference>
<comment type="catalytic activity">
    <reaction evidence="6">
        <text>a fatty acyl-CoA + H2O = a fatty acid + CoA + H(+)</text>
        <dbReference type="Rhea" id="RHEA:16781"/>
        <dbReference type="ChEBI" id="CHEBI:15377"/>
        <dbReference type="ChEBI" id="CHEBI:15378"/>
        <dbReference type="ChEBI" id="CHEBI:28868"/>
        <dbReference type="ChEBI" id="CHEBI:57287"/>
        <dbReference type="ChEBI" id="CHEBI:77636"/>
        <dbReference type="EC" id="3.1.2.20"/>
    </reaction>
    <physiologicalReaction direction="left-to-right" evidence="6">
        <dbReference type="Rhea" id="RHEA:16782"/>
    </physiologicalReaction>
</comment>
<evidence type="ECO:0000256" key="7">
    <source>
        <dbReference type="ARBA" id="ARBA00071120"/>
    </source>
</evidence>
<evidence type="ECO:0000256" key="5">
    <source>
        <dbReference type="ARBA" id="ARBA00038894"/>
    </source>
</evidence>
<dbReference type="HOGENOM" id="CLU_032690_0_0_6"/>
<dbReference type="Pfam" id="PF02551">
    <property type="entry name" value="Acyl_CoA_thio"/>
    <property type="match status" value="1"/>
</dbReference>
<dbReference type="PANTHER" id="PTHR11066:SF34">
    <property type="entry name" value="ACYL-COENZYME A THIOESTERASE 8"/>
    <property type="match status" value="1"/>
</dbReference>
<dbReference type="AlphaFoldDB" id="A0A090ILS4"/>
<dbReference type="PANTHER" id="PTHR11066">
    <property type="entry name" value="ACYL-COA THIOESTERASE"/>
    <property type="match status" value="1"/>
</dbReference>
<dbReference type="STRING" id="80852.AWOD_I_1672"/>
<keyword evidence="3 11" id="KW-0378">Hydrolase</keyword>